<evidence type="ECO:0000256" key="4">
    <source>
        <dbReference type="ARBA" id="ARBA00022927"/>
    </source>
</evidence>
<dbReference type="Pfam" id="PF00780">
    <property type="entry name" value="CNH"/>
    <property type="match status" value="1"/>
</dbReference>
<organism evidence="7 8">
    <name type="scientific">Tilletia horrida</name>
    <dbReference type="NCBI Taxonomy" id="155126"/>
    <lineage>
        <taxon>Eukaryota</taxon>
        <taxon>Fungi</taxon>
        <taxon>Dikarya</taxon>
        <taxon>Basidiomycota</taxon>
        <taxon>Ustilaginomycotina</taxon>
        <taxon>Exobasidiomycetes</taxon>
        <taxon>Tilletiales</taxon>
        <taxon>Tilletiaceae</taxon>
        <taxon>Tilletia</taxon>
    </lineage>
</organism>
<dbReference type="EMBL" id="JAPDMQ010000140">
    <property type="protein sequence ID" value="KAK0533281.1"/>
    <property type="molecule type" value="Genomic_DNA"/>
</dbReference>
<dbReference type="Proteomes" id="UP001176521">
    <property type="component" value="Unassembled WGS sequence"/>
</dbReference>
<evidence type="ECO:0000256" key="1">
    <source>
        <dbReference type="ARBA" id="ARBA00004496"/>
    </source>
</evidence>
<dbReference type="AlphaFoldDB" id="A0AAN6GGV1"/>
<evidence type="ECO:0000313" key="7">
    <source>
        <dbReference type="EMBL" id="KAK0533281.1"/>
    </source>
</evidence>
<dbReference type="PANTHER" id="PTHR12894:SF27">
    <property type="entry name" value="TRANSFORMING GROWTH FACTOR-BETA RECEPTOR-ASSOCIATED PROTEIN 1"/>
    <property type="match status" value="1"/>
</dbReference>
<evidence type="ECO:0000313" key="8">
    <source>
        <dbReference type="Proteomes" id="UP001176521"/>
    </source>
</evidence>
<dbReference type="PROSITE" id="PS50219">
    <property type="entry name" value="CNH"/>
    <property type="match status" value="1"/>
</dbReference>
<evidence type="ECO:0000259" key="6">
    <source>
        <dbReference type="PROSITE" id="PS50219"/>
    </source>
</evidence>
<comment type="caution">
    <text evidence="7">The sequence shown here is derived from an EMBL/GenBank/DDBJ whole genome shotgun (WGS) entry which is preliminary data.</text>
</comment>
<evidence type="ECO:0000256" key="2">
    <source>
        <dbReference type="ARBA" id="ARBA00022448"/>
    </source>
</evidence>
<feature type="compositionally biased region" description="Gly residues" evidence="5">
    <location>
        <begin position="735"/>
        <end position="744"/>
    </location>
</feature>
<dbReference type="GO" id="GO:0006914">
    <property type="term" value="P:autophagy"/>
    <property type="evidence" value="ECO:0007669"/>
    <property type="project" value="TreeGrafter"/>
</dbReference>
<dbReference type="PANTHER" id="PTHR12894">
    <property type="entry name" value="CNH DOMAIN CONTAINING"/>
    <property type="match status" value="1"/>
</dbReference>
<proteinExistence type="predicted"/>
<comment type="subcellular location">
    <subcellularLocation>
        <location evidence="1">Cytoplasm</location>
    </subcellularLocation>
</comment>
<feature type="domain" description="CNH" evidence="6">
    <location>
        <begin position="33"/>
        <end position="344"/>
    </location>
</feature>
<evidence type="ECO:0000256" key="3">
    <source>
        <dbReference type="ARBA" id="ARBA00022490"/>
    </source>
</evidence>
<feature type="region of interest" description="Disordered" evidence="5">
    <location>
        <begin position="731"/>
        <end position="751"/>
    </location>
</feature>
<evidence type="ECO:0000256" key="5">
    <source>
        <dbReference type="SAM" id="MobiDB-lite"/>
    </source>
</evidence>
<gene>
    <name evidence="7" type="ORF">OC842_003006</name>
</gene>
<dbReference type="GO" id="GO:0034058">
    <property type="term" value="P:endosomal vesicle fusion"/>
    <property type="evidence" value="ECO:0007669"/>
    <property type="project" value="TreeGrafter"/>
</dbReference>
<keyword evidence="8" id="KW-1185">Reference proteome</keyword>
<dbReference type="InterPro" id="IPR032914">
    <property type="entry name" value="Vam6/VPS39/TRAP1"/>
</dbReference>
<keyword evidence="2" id="KW-0813">Transport</keyword>
<sequence length="800" mass="87058">MLSSSIENTEADDAHARFELGHVLDPAITASASSAVRCTEAYESNLYIGTSDGQLLWYTLTTNDGPSSSSSASQHYRLNSTVTVSALSKPVEKLILLPAISVAVVLCESLISFYELPSLQPIPPTTLPHIKAVATVVLDDAELIESGGVDADGLVSLCIIKRKHIILAKVGRDRWVHVKEVPLPGGASIARRFRDQLCIATTSAYSLVHLSDATILPLGLPISQTTDSPSASVRPSILSIVAPPSSQRAAARGNSDDDCEFLITSHSENMTLGVFVRSNGEPAPKLIEWPSHPRALVLHGTHVFSLLRNDTVEVHDLSSMDKVGTLVLPPTLEPRFLASAPPAPSVPGPSAWLCGKNAVHKVREVPLLRRAERLVRKELWDELRELADEAWEKQSRESIEVLTSRALGKQAQSHTRDLQRINQEVGFRFLQDVDFARARRYLSRGRLDPRTLIRMFKDVRRHVLDDDDEEVEADANVPGIEGGLQKGPRPWKTVDDLVRANLERNYSPPLDAAADPTLQRLSEALLARAKYDLLRGFLVDCRQQRRGEQREGRLGMDELTWRRVGMIIDIVLAKVYAAVGDLDELLAIMNEPGNESLEAEVERALRGSGQFGMLAGLLLKKGDQGGAMETVTELLARQDDPTVREQINLLLDSQSVQLDLPDILRDLHDDWSLSAPHSSGLHTFLRTRLRTQLHLRQEAQIVRALSLAQNLEVGEEVWGAMSRAERRLREKKAGAGAGGGGGGDSPVVVEDAGRVSNGAAVAGVHEVKAGGKKRANGGALVHGLEPAYVSKESAAAAGGK</sequence>
<reference evidence="7" key="1">
    <citation type="journal article" date="2023" name="PhytoFront">
        <title>Draft Genome Resources of Seven Strains of Tilletia horrida, Causal Agent of Kernel Smut of Rice.</title>
        <authorList>
            <person name="Khanal S."/>
            <person name="Antony Babu S."/>
            <person name="Zhou X.G."/>
        </authorList>
    </citation>
    <scope>NUCLEOTIDE SEQUENCE</scope>
    <source>
        <strain evidence="7">TX3</strain>
    </source>
</reference>
<dbReference type="InterPro" id="IPR001180">
    <property type="entry name" value="CNH_dom"/>
</dbReference>
<dbReference type="GO" id="GO:0016020">
    <property type="term" value="C:membrane"/>
    <property type="evidence" value="ECO:0007669"/>
    <property type="project" value="TreeGrafter"/>
</dbReference>
<keyword evidence="4" id="KW-0653">Protein transport</keyword>
<accession>A0AAN6GGV1</accession>
<name>A0AAN6GGV1_9BASI</name>
<protein>
    <recommendedName>
        <fullName evidence="6">CNH domain-containing protein</fullName>
    </recommendedName>
</protein>
<dbReference type="GO" id="GO:0015031">
    <property type="term" value="P:protein transport"/>
    <property type="evidence" value="ECO:0007669"/>
    <property type="project" value="UniProtKB-KW"/>
</dbReference>
<keyword evidence="3" id="KW-0963">Cytoplasm</keyword>
<dbReference type="GO" id="GO:0005737">
    <property type="term" value="C:cytoplasm"/>
    <property type="evidence" value="ECO:0007669"/>
    <property type="project" value="UniProtKB-SubCell"/>
</dbReference>